<dbReference type="GO" id="GO:0016020">
    <property type="term" value="C:membrane"/>
    <property type="evidence" value="ECO:0007669"/>
    <property type="project" value="UniProtKB-SubCell"/>
</dbReference>
<feature type="transmembrane region" description="Helical" evidence="8">
    <location>
        <begin position="454"/>
        <end position="473"/>
    </location>
</feature>
<feature type="transmembrane region" description="Helical" evidence="8">
    <location>
        <begin position="191"/>
        <end position="210"/>
    </location>
</feature>
<dbReference type="PANTHER" id="PTHR42829">
    <property type="entry name" value="NADH-UBIQUINONE OXIDOREDUCTASE CHAIN 5"/>
    <property type="match status" value="1"/>
</dbReference>
<dbReference type="PANTHER" id="PTHR42829:SF2">
    <property type="entry name" value="NADH-UBIQUINONE OXIDOREDUCTASE CHAIN 5"/>
    <property type="match status" value="1"/>
</dbReference>
<proteinExistence type="predicted"/>
<evidence type="ECO:0000256" key="3">
    <source>
        <dbReference type="ARBA" id="ARBA00022692"/>
    </source>
</evidence>
<reference evidence="11" key="1">
    <citation type="submission" date="2015-05" db="EMBL/GenBank/DDBJ databases">
        <title>Complete mitochondrial genome of Dactylogyrus lamellatus (Platyhelminthes:Monogenea).</title>
        <authorList>
            <person name="Zhang D."/>
            <person name="Li W.X."/>
            <person name="Yang B.J."/>
            <person name="Zou H."/>
            <person name="Wang G.T."/>
        </authorList>
    </citation>
    <scope>NUCLEOTIDE SEQUENCE</scope>
</reference>
<name>A0A342K3V0_9PLAT</name>
<keyword evidence="4 8" id="KW-1133">Transmembrane helix</keyword>
<evidence type="ECO:0000256" key="4">
    <source>
        <dbReference type="ARBA" id="ARBA00022989"/>
    </source>
</evidence>
<feature type="transmembrane region" description="Helical" evidence="8">
    <location>
        <begin position="129"/>
        <end position="149"/>
    </location>
</feature>
<feature type="transmembrane region" description="Helical" evidence="8">
    <location>
        <begin position="311"/>
        <end position="332"/>
    </location>
</feature>
<keyword evidence="9" id="KW-0732">Signal</keyword>
<sequence length="522" mass="58585">MLFFLVFLTCLLSFVSLNGDFFLIGEGFGCSSLFYPLSLVITSFDIWVLGMLLFCGILALWFCSHYFGWSPQLLYMLIIFFLCVMGFLVLSGDFLLGLVGWEYLGFVSFILILYYACYDTAYAANVTLISSRFGDVGFFIICGLVFINLLEVSPIIASLSFALIILTKSAVAPFSSWLLEAMRAPTPVSCLVHSSTLVAAGVWFMASYGVLIEDSILFICCMFCIYTVIASAWCALYFSDVKKIVALSTCNNIAWCLFYYICGFKLLCIAQLVSHGIAKCLLFMGVDDILAGSYSSQNLKSLYGLNINSGMGWFGTVSLILIIAGVPFHGVFFTKHFLLIEMGINYNSLLLISTLYGIYLSYLYSSRLICIVVFKHGVLLNWISSIFVPICLVIIISSILNFYFSTSFIEGSLLSAMISVSVIFIQVFGLLLGVIYSFFNKDLFWYNNFMGQDLLIKILFNIWGYLLLLVPIFQVRWEVWLVILNATGLKQFFTLNLFSGLFISFSMLCVIMGILYNSINNF</sequence>
<feature type="transmembrane region" description="Helical" evidence="8">
    <location>
        <begin position="382"/>
        <end position="404"/>
    </location>
</feature>
<evidence type="ECO:0000256" key="2">
    <source>
        <dbReference type="ARBA" id="ARBA00012944"/>
    </source>
</evidence>
<protein>
    <recommendedName>
        <fullName evidence="2">NADH:ubiquinone reductase (H(+)-translocating)</fullName>
        <ecNumber evidence="2">7.1.1.2</ecNumber>
    </recommendedName>
    <alternativeName>
        <fullName evidence="6">NADH dehydrogenase subunit 5</fullName>
    </alternativeName>
</protein>
<evidence type="ECO:0000256" key="1">
    <source>
        <dbReference type="ARBA" id="ARBA00004141"/>
    </source>
</evidence>
<geneLocation type="mitochondrion" evidence="11"/>
<feature type="chain" id="PRO_5016641348" description="NADH:ubiquinone reductase (H(+)-translocating)" evidence="9">
    <location>
        <begin position="20"/>
        <end position="522"/>
    </location>
</feature>
<dbReference type="EMBL" id="KR871673">
    <property type="protein sequence ID" value="ALP29094.1"/>
    <property type="molecule type" value="Genomic_DNA"/>
</dbReference>
<dbReference type="PRINTS" id="PR01434">
    <property type="entry name" value="NADHDHGNASE5"/>
</dbReference>
<dbReference type="AlphaFoldDB" id="A0A342K3V0"/>
<feature type="transmembrane region" description="Helical" evidence="8">
    <location>
        <begin position="250"/>
        <end position="273"/>
    </location>
</feature>
<comment type="catalytic activity">
    <reaction evidence="7">
        <text>a ubiquinone + NADH + 5 H(+)(in) = a ubiquinol + NAD(+) + 4 H(+)(out)</text>
        <dbReference type="Rhea" id="RHEA:29091"/>
        <dbReference type="Rhea" id="RHEA-COMP:9565"/>
        <dbReference type="Rhea" id="RHEA-COMP:9566"/>
        <dbReference type="ChEBI" id="CHEBI:15378"/>
        <dbReference type="ChEBI" id="CHEBI:16389"/>
        <dbReference type="ChEBI" id="CHEBI:17976"/>
        <dbReference type="ChEBI" id="CHEBI:57540"/>
        <dbReference type="ChEBI" id="CHEBI:57945"/>
        <dbReference type="EC" id="7.1.1.2"/>
    </reaction>
</comment>
<feature type="transmembrane region" description="Helical" evidence="8">
    <location>
        <begin position="155"/>
        <end position="179"/>
    </location>
</feature>
<organism evidence="11">
    <name type="scientific">Dactylogyrus lamellatus</name>
    <dbReference type="NCBI Taxonomy" id="231327"/>
    <lineage>
        <taxon>Eukaryota</taxon>
        <taxon>Metazoa</taxon>
        <taxon>Spiralia</taxon>
        <taxon>Lophotrochozoa</taxon>
        <taxon>Platyhelminthes</taxon>
        <taxon>Monogenea</taxon>
        <taxon>Monopisthocotylea</taxon>
        <taxon>Dactylogyridea</taxon>
        <taxon>Dactylogyridae</taxon>
        <taxon>Dactylogyrus</taxon>
    </lineage>
</organism>
<feature type="signal peptide" evidence="9">
    <location>
        <begin position="1"/>
        <end position="19"/>
    </location>
</feature>
<feature type="transmembrane region" description="Helical" evidence="8">
    <location>
        <begin position="73"/>
        <end position="92"/>
    </location>
</feature>
<dbReference type="InterPro" id="IPR001750">
    <property type="entry name" value="ND/Mrp_TM"/>
</dbReference>
<evidence type="ECO:0000313" key="11">
    <source>
        <dbReference type="EMBL" id="ALP29094.1"/>
    </source>
</evidence>
<comment type="subcellular location">
    <subcellularLocation>
        <location evidence="1">Membrane</location>
        <topology evidence="1">Multi-pass membrane protein</topology>
    </subcellularLocation>
</comment>
<dbReference type="GO" id="GO:0008137">
    <property type="term" value="F:NADH dehydrogenase (ubiquinone) activity"/>
    <property type="evidence" value="ECO:0007669"/>
    <property type="project" value="UniProtKB-EC"/>
</dbReference>
<evidence type="ECO:0000256" key="7">
    <source>
        <dbReference type="ARBA" id="ARBA00049551"/>
    </source>
</evidence>
<evidence type="ECO:0000256" key="5">
    <source>
        <dbReference type="ARBA" id="ARBA00023136"/>
    </source>
</evidence>
<feature type="transmembrane region" description="Helical" evidence="8">
    <location>
        <begin position="98"/>
        <end position="117"/>
    </location>
</feature>
<dbReference type="GO" id="GO:0042773">
    <property type="term" value="P:ATP synthesis coupled electron transport"/>
    <property type="evidence" value="ECO:0007669"/>
    <property type="project" value="InterPro"/>
</dbReference>
<feature type="domain" description="NADH:quinone oxidoreductase/Mrp antiporter transmembrane" evidence="10">
    <location>
        <begin position="91"/>
        <end position="355"/>
    </location>
</feature>
<evidence type="ECO:0000256" key="6">
    <source>
        <dbReference type="ARBA" id="ARBA00031027"/>
    </source>
</evidence>
<gene>
    <name evidence="11" type="primary">nad5</name>
</gene>
<feature type="transmembrane region" description="Helical" evidence="8">
    <location>
        <begin position="493"/>
        <end position="516"/>
    </location>
</feature>
<evidence type="ECO:0000259" key="10">
    <source>
        <dbReference type="Pfam" id="PF00361"/>
    </source>
</evidence>
<accession>A0A342K3V0</accession>
<feature type="transmembrane region" description="Helical" evidence="8">
    <location>
        <begin position="33"/>
        <end position="61"/>
    </location>
</feature>
<dbReference type="EC" id="7.1.1.2" evidence="2"/>
<feature type="transmembrane region" description="Helical" evidence="8">
    <location>
        <begin position="416"/>
        <end position="439"/>
    </location>
</feature>
<dbReference type="InterPro" id="IPR003945">
    <property type="entry name" value="NU5C-like"/>
</dbReference>
<keyword evidence="3 8" id="KW-0812">Transmembrane</keyword>
<feature type="transmembrane region" description="Helical" evidence="8">
    <location>
        <begin position="216"/>
        <end position="238"/>
    </location>
</feature>
<evidence type="ECO:0000256" key="9">
    <source>
        <dbReference type="SAM" id="SignalP"/>
    </source>
</evidence>
<dbReference type="GO" id="GO:0003954">
    <property type="term" value="F:NADH dehydrogenase activity"/>
    <property type="evidence" value="ECO:0007669"/>
    <property type="project" value="TreeGrafter"/>
</dbReference>
<dbReference type="GO" id="GO:0015990">
    <property type="term" value="P:electron transport coupled proton transport"/>
    <property type="evidence" value="ECO:0007669"/>
    <property type="project" value="TreeGrafter"/>
</dbReference>
<feature type="transmembrane region" description="Helical" evidence="8">
    <location>
        <begin position="344"/>
        <end position="362"/>
    </location>
</feature>
<evidence type="ECO:0000256" key="8">
    <source>
        <dbReference type="SAM" id="Phobius"/>
    </source>
</evidence>
<keyword evidence="11" id="KW-0496">Mitochondrion</keyword>
<dbReference type="Pfam" id="PF00361">
    <property type="entry name" value="Proton_antipo_M"/>
    <property type="match status" value="1"/>
</dbReference>
<keyword evidence="5 8" id="KW-0472">Membrane</keyword>